<proteinExistence type="predicted"/>
<feature type="transmembrane region" description="Helical" evidence="1">
    <location>
        <begin position="115"/>
        <end position="145"/>
    </location>
</feature>
<evidence type="ECO:0000256" key="1">
    <source>
        <dbReference type="SAM" id="Phobius"/>
    </source>
</evidence>
<keyword evidence="3" id="KW-1185">Reference proteome</keyword>
<dbReference type="Proteomes" id="UP000830816">
    <property type="component" value="Segment"/>
</dbReference>
<reference evidence="2" key="1">
    <citation type="journal article" date="2020" name="Viruses">
        <title>Serpentovirus (Nidovirus) and Orthoreovirus Coinfection in Captive Veiled Chameleons (Chamaeleo calyptratus) with Respiratory Disease.</title>
        <authorList>
            <person name="Hoon-Hanks L.L."/>
            <person name="Stohr A.C."/>
            <person name="Anderson A.J."/>
            <person name="Evans D.E."/>
            <person name="Nevarez J.G."/>
            <person name="Diaz R.E."/>
            <person name="Rodgers C.P."/>
            <person name="Cross S.T."/>
            <person name="Steiner H.R."/>
            <person name="Parker R.R."/>
            <person name="Stenglein M.D."/>
        </authorList>
    </citation>
    <scope>NUCLEOTIDE SEQUENCE</scope>
    <source>
        <strain evidence="2">B</strain>
    </source>
</reference>
<dbReference type="RefSeq" id="YP_010800874.1">
    <property type="nucleotide sequence ID" value="NC_076911.1"/>
</dbReference>
<organism evidence="2 3">
    <name type="scientific">Veiled chameleon serpentovirus B</name>
    <dbReference type="NCBI Taxonomy" id="2806430"/>
    <lineage>
        <taxon>Viruses</taxon>
        <taxon>Riboviria</taxon>
        <taxon>Orthornavirae</taxon>
        <taxon>Pisuviricota</taxon>
        <taxon>Pisoniviricetes</taxon>
        <taxon>Nidovirales</taxon>
        <taxon>Tornidovirineae</taxon>
        <taxon>Tobaniviridae</taxon>
        <taxon>Serpentovirinae</taxon>
        <taxon>Vebetovirus</taxon>
        <taxon>Chabetovirus</taxon>
        <taxon>Vebetovirus paba</taxon>
    </lineage>
</organism>
<feature type="transmembrane region" description="Helical" evidence="1">
    <location>
        <begin position="84"/>
        <end position="103"/>
    </location>
</feature>
<feature type="transmembrane region" description="Helical" evidence="1">
    <location>
        <begin position="51"/>
        <end position="72"/>
    </location>
</feature>
<evidence type="ECO:0000313" key="3">
    <source>
        <dbReference type="Proteomes" id="UP000830816"/>
    </source>
</evidence>
<dbReference type="KEGG" id="vg:80539527"/>
<evidence type="ECO:0000313" key="2">
    <source>
        <dbReference type="EMBL" id="QRC47046.1"/>
    </source>
</evidence>
<keyword evidence="1" id="KW-0472">Membrane</keyword>
<accession>A0AAE7PK20</accession>
<dbReference type="EMBL" id="MT997159">
    <property type="protein sequence ID" value="QRC47046.1"/>
    <property type="molecule type" value="Viral_cRNA"/>
</dbReference>
<keyword evidence="1" id="KW-1133">Transmembrane helix</keyword>
<protein>
    <submittedName>
        <fullName evidence="2">Membrane protein</fullName>
    </submittedName>
</protein>
<dbReference type="GeneID" id="80539527"/>
<sequence length="239" mass="27481">MHLHLLKSTRTSLTMSTSITTEVATDSSGYLASSQEKIRKYLLSYFSLHDALTWLALFLFAQFVVGCLKFLFPRITHWFLVRKFDNLGKIIHLLFFVIIYFIVDSATGNNRTVIQTITLIAFCFIVVGIIGYLIFCIVVAIIMYIRTRSFRIAFSGFRCLIVDGMVYPVDCFDPVLSVRVAKVNGMKEFKIGTHCLPDMPRDISYRGLFNSYDYTYHTTIQYENTKIIMFRALTNSDSV</sequence>
<name>A0AAE7PK20_9NIDO</name>
<gene>
    <name evidence="2" type="primary">M</name>
</gene>
<keyword evidence="1" id="KW-0812">Transmembrane</keyword>